<name>A0AAV0BE67_PHAPC</name>
<proteinExistence type="predicted"/>
<comment type="caution">
    <text evidence="1">The sequence shown here is derived from an EMBL/GenBank/DDBJ whole genome shotgun (WGS) entry which is preliminary data.</text>
</comment>
<dbReference type="AlphaFoldDB" id="A0AAV0BE67"/>
<accession>A0AAV0BE67</accession>
<protein>
    <submittedName>
        <fullName evidence="1">Uncharacterized protein</fullName>
    </submittedName>
</protein>
<keyword evidence="2" id="KW-1185">Reference proteome</keyword>
<reference evidence="1" key="1">
    <citation type="submission" date="2022-06" db="EMBL/GenBank/DDBJ databases">
        <authorList>
            <consortium name="SYNGENTA / RWTH Aachen University"/>
        </authorList>
    </citation>
    <scope>NUCLEOTIDE SEQUENCE</scope>
</reference>
<organism evidence="1 2">
    <name type="scientific">Phakopsora pachyrhizi</name>
    <name type="common">Asian soybean rust disease fungus</name>
    <dbReference type="NCBI Taxonomy" id="170000"/>
    <lineage>
        <taxon>Eukaryota</taxon>
        <taxon>Fungi</taxon>
        <taxon>Dikarya</taxon>
        <taxon>Basidiomycota</taxon>
        <taxon>Pucciniomycotina</taxon>
        <taxon>Pucciniomycetes</taxon>
        <taxon>Pucciniales</taxon>
        <taxon>Phakopsoraceae</taxon>
        <taxon>Phakopsora</taxon>
    </lineage>
</organism>
<dbReference type="EMBL" id="CALTRL010005684">
    <property type="protein sequence ID" value="CAH7684718.1"/>
    <property type="molecule type" value="Genomic_DNA"/>
</dbReference>
<evidence type="ECO:0000313" key="1">
    <source>
        <dbReference type="EMBL" id="CAH7684718.1"/>
    </source>
</evidence>
<gene>
    <name evidence="1" type="ORF">PPACK8108_LOCUS19128</name>
</gene>
<sequence length="51" mass="5453">MSAVRLAGLKKARKKFAKFTSGSMDSIKHSGTLLKPSPQVVKNGEVSVLSH</sequence>
<dbReference type="Proteomes" id="UP001153365">
    <property type="component" value="Unassembled WGS sequence"/>
</dbReference>
<evidence type="ECO:0000313" key="2">
    <source>
        <dbReference type="Proteomes" id="UP001153365"/>
    </source>
</evidence>